<feature type="domain" description="RCK C-terminal" evidence="8">
    <location>
        <begin position="268"/>
        <end position="351"/>
    </location>
</feature>
<keyword evidence="3 7" id="KW-0812">Transmembrane</keyword>
<gene>
    <name evidence="9" type="ordered locus">Pcal_0347</name>
</gene>
<evidence type="ECO:0000259" key="8">
    <source>
        <dbReference type="PROSITE" id="PS51202"/>
    </source>
</evidence>
<dbReference type="InterPro" id="IPR004680">
    <property type="entry name" value="Cit_transptr-like_dom"/>
</dbReference>
<evidence type="ECO:0000256" key="5">
    <source>
        <dbReference type="ARBA" id="ARBA00022989"/>
    </source>
</evidence>
<dbReference type="Proteomes" id="UP000001431">
    <property type="component" value="Chromosome"/>
</dbReference>
<feature type="transmembrane region" description="Helical" evidence="7">
    <location>
        <begin position="447"/>
        <end position="471"/>
    </location>
</feature>
<dbReference type="PROSITE" id="PS51202">
    <property type="entry name" value="RCK_C"/>
    <property type="match status" value="1"/>
</dbReference>
<evidence type="ECO:0000256" key="6">
    <source>
        <dbReference type="ARBA" id="ARBA00023136"/>
    </source>
</evidence>
<dbReference type="PANTHER" id="PTHR43652">
    <property type="entry name" value="BASIC AMINO ACID ANTIPORTER YFCC-RELATED"/>
    <property type="match status" value="1"/>
</dbReference>
<keyword evidence="5 7" id="KW-1133">Transmembrane helix</keyword>
<dbReference type="InterPro" id="IPR051679">
    <property type="entry name" value="DASS-Related_Transporters"/>
</dbReference>
<feature type="transmembrane region" description="Helical" evidence="7">
    <location>
        <begin position="50"/>
        <end position="69"/>
    </location>
</feature>
<feature type="transmembrane region" description="Helical" evidence="7">
    <location>
        <begin position="131"/>
        <end position="159"/>
    </location>
</feature>
<feature type="transmembrane region" description="Helical" evidence="7">
    <location>
        <begin position="386"/>
        <end position="404"/>
    </location>
</feature>
<name>A3MT15_PYRCJ</name>
<evidence type="ECO:0000313" key="9">
    <source>
        <dbReference type="EMBL" id="ABO07782.1"/>
    </source>
</evidence>
<keyword evidence="6 7" id="KW-0472">Membrane</keyword>
<evidence type="ECO:0000313" key="10">
    <source>
        <dbReference type="Proteomes" id="UP000001431"/>
    </source>
</evidence>
<feature type="transmembrane region" description="Helical" evidence="7">
    <location>
        <begin position="416"/>
        <end position="435"/>
    </location>
</feature>
<dbReference type="Pfam" id="PF03600">
    <property type="entry name" value="CitMHS"/>
    <property type="match status" value="1"/>
</dbReference>
<evidence type="ECO:0000256" key="1">
    <source>
        <dbReference type="ARBA" id="ARBA00004141"/>
    </source>
</evidence>
<reference evidence="9" key="1">
    <citation type="submission" date="2007-02" db="EMBL/GenBank/DDBJ databases">
        <title>Complete sequence of Pyrobaculum calidifontis JCM 11548.</title>
        <authorList>
            <consortium name="US DOE Joint Genome Institute"/>
            <person name="Copeland A."/>
            <person name="Lucas S."/>
            <person name="Lapidus A."/>
            <person name="Barry K."/>
            <person name="Glavina del Rio T."/>
            <person name="Dalin E."/>
            <person name="Tice H."/>
            <person name="Pitluck S."/>
            <person name="Chain P."/>
            <person name="Malfatti S."/>
            <person name="Shin M."/>
            <person name="Vergez L."/>
            <person name="Schmutz J."/>
            <person name="Larimer F."/>
            <person name="Land M."/>
            <person name="Hauser L."/>
            <person name="Kyrpides N."/>
            <person name="Mikhailova N."/>
            <person name="Cozen A.E."/>
            <person name="Fitz-Gibbon S.T."/>
            <person name="House C.H."/>
            <person name="Saltikov C."/>
            <person name="Lowe T.M."/>
            <person name="Richardson P."/>
        </authorList>
    </citation>
    <scope>NUCLEOTIDE SEQUENCE [LARGE SCALE GENOMIC DNA]</scope>
    <source>
        <strain evidence="9">JCM 11548</strain>
    </source>
</reference>
<dbReference type="GeneID" id="4908749"/>
<dbReference type="GO" id="GO:0008324">
    <property type="term" value="F:monoatomic cation transmembrane transporter activity"/>
    <property type="evidence" value="ECO:0007669"/>
    <property type="project" value="InterPro"/>
</dbReference>
<dbReference type="eggNOG" id="arCOG00237">
    <property type="taxonomic scope" value="Archaea"/>
</dbReference>
<dbReference type="GO" id="GO:0005886">
    <property type="term" value="C:plasma membrane"/>
    <property type="evidence" value="ECO:0007669"/>
    <property type="project" value="TreeGrafter"/>
</dbReference>
<feature type="transmembrane region" description="Helical" evidence="7">
    <location>
        <begin position="511"/>
        <end position="530"/>
    </location>
</feature>
<evidence type="ECO:0000256" key="3">
    <source>
        <dbReference type="ARBA" id="ARBA00022692"/>
    </source>
</evidence>
<keyword evidence="2" id="KW-0813">Transport</keyword>
<proteinExistence type="predicted"/>
<feature type="transmembrane region" description="Helical" evidence="7">
    <location>
        <begin position="89"/>
        <end position="119"/>
    </location>
</feature>
<dbReference type="RefSeq" id="WP_011849039.1">
    <property type="nucleotide sequence ID" value="NC_009073.1"/>
</dbReference>
<evidence type="ECO:0000256" key="4">
    <source>
        <dbReference type="ARBA" id="ARBA00022737"/>
    </source>
</evidence>
<dbReference type="InterPro" id="IPR006037">
    <property type="entry name" value="RCK_C"/>
</dbReference>
<keyword evidence="4" id="KW-0677">Repeat</keyword>
<feature type="transmembrane region" description="Helical" evidence="7">
    <location>
        <begin position="179"/>
        <end position="197"/>
    </location>
</feature>
<protein>
    <submittedName>
        <fullName evidence="9">TrkA-C domain protein</fullName>
    </submittedName>
</protein>
<dbReference type="Gene3D" id="3.30.70.1450">
    <property type="entry name" value="Regulator of K+ conductance, C-terminal domain"/>
    <property type="match status" value="1"/>
</dbReference>
<dbReference type="HOGENOM" id="CLU_509633_0_0_2"/>
<accession>A3MT15</accession>
<dbReference type="AlphaFoldDB" id="A3MT15"/>
<dbReference type="SUPFAM" id="SSF116726">
    <property type="entry name" value="TrkA C-terminal domain-like"/>
    <property type="match status" value="1"/>
</dbReference>
<dbReference type="GO" id="GO:0006813">
    <property type="term" value="P:potassium ion transport"/>
    <property type="evidence" value="ECO:0007669"/>
    <property type="project" value="InterPro"/>
</dbReference>
<sequence>MDFHTVVILAALFATVAASLRYRPDVAAFTALMALVLVGVYSLQSALSFLIAPAVVVLFGSMVISGVIAESGLLDLAAGSLAKRTRHMTILAAALYVVAGVASGFVSDVAIVLALSALVAETAKRLKTTPVAYVLPLAFVVALGGRLTMIGNAGNVILLSTYPQTTGEEVGIFQFTEPALYSLLLAVPLFVAIAKYAEKIAPSVPTAAKSVLVRALVGESLDGAWKKEVETRERVKILTKRRVLRRGDVLLVKVLTSDIPARLRSRDLQILPLGEVKSDHMEFLVVTQRSRLVGKSLALEPVHAAFPVAVVGIVAGGPVSSLETYVFKPGDELLVAGDEKAIERLAAYYRLERAKSPVKTFRPRLAASGLAGLAVAVALSQFTDTALAFIAGTFVALAGGGRAVERLYQMVSWETLIYVGSFIGIGQAVAQTGVLQPLAQYLNSPTTVFATAILATNTIGLVPSAVVLGPLITNQAALMMYILGTMPILLPFAHPAVYLVYKETGLPLRDYLKLSALATAAAVATTLAGIELSQLF</sequence>
<feature type="transmembrane region" description="Helical" evidence="7">
    <location>
        <begin position="27"/>
        <end position="43"/>
    </location>
</feature>
<dbReference type="STRING" id="410359.Pcal_0347"/>
<dbReference type="Pfam" id="PF02080">
    <property type="entry name" value="TrkA_C"/>
    <property type="match status" value="1"/>
</dbReference>
<comment type="subcellular location">
    <subcellularLocation>
        <location evidence="1">Membrane</location>
        <topology evidence="1">Multi-pass membrane protein</topology>
    </subcellularLocation>
</comment>
<organism evidence="9 10">
    <name type="scientific">Pyrobaculum calidifontis (strain DSM 21063 / JCM 11548 / VA1)</name>
    <dbReference type="NCBI Taxonomy" id="410359"/>
    <lineage>
        <taxon>Archaea</taxon>
        <taxon>Thermoproteota</taxon>
        <taxon>Thermoprotei</taxon>
        <taxon>Thermoproteales</taxon>
        <taxon>Thermoproteaceae</taxon>
        <taxon>Pyrobaculum</taxon>
    </lineage>
</organism>
<feature type="transmembrane region" description="Helical" evidence="7">
    <location>
        <begin position="361"/>
        <end position="380"/>
    </location>
</feature>
<dbReference type="EMBL" id="CP000561">
    <property type="protein sequence ID" value="ABO07782.1"/>
    <property type="molecule type" value="Genomic_DNA"/>
</dbReference>
<dbReference type="KEGG" id="pcl:Pcal_0347"/>
<evidence type="ECO:0000256" key="7">
    <source>
        <dbReference type="SAM" id="Phobius"/>
    </source>
</evidence>
<dbReference type="PANTHER" id="PTHR43652:SF2">
    <property type="entry name" value="BASIC AMINO ACID ANTIPORTER YFCC-RELATED"/>
    <property type="match status" value="1"/>
</dbReference>
<keyword evidence="10" id="KW-1185">Reference proteome</keyword>
<evidence type="ECO:0000256" key="2">
    <source>
        <dbReference type="ARBA" id="ARBA00022448"/>
    </source>
</evidence>
<dbReference type="OrthoDB" id="21388at2157"/>
<feature type="transmembrane region" description="Helical" evidence="7">
    <location>
        <begin position="478"/>
        <end position="499"/>
    </location>
</feature>
<dbReference type="InterPro" id="IPR036721">
    <property type="entry name" value="RCK_C_sf"/>
</dbReference>